<evidence type="ECO:0000256" key="11">
    <source>
        <dbReference type="ARBA" id="ARBA00023125"/>
    </source>
</evidence>
<comment type="caution">
    <text evidence="17">The sequence shown here is derived from an EMBL/GenBank/DDBJ whole genome shotgun (WGS) entry which is preliminary data.</text>
</comment>
<feature type="domain" description="THAP-type" evidence="15">
    <location>
        <begin position="17"/>
        <end position="90"/>
    </location>
</feature>
<keyword evidence="8" id="KW-0479">Metal-binding</keyword>
<dbReference type="InterPro" id="IPR027417">
    <property type="entry name" value="P-loop_NTPase"/>
</dbReference>
<dbReference type="GO" id="GO:0008023">
    <property type="term" value="C:transcription elongation factor complex"/>
    <property type="evidence" value="ECO:0007669"/>
    <property type="project" value="TreeGrafter"/>
</dbReference>
<keyword evidence="12" id="KW-0539">Nucleus</keyword>
<dbReference type="CDD" id="cd04678">
    <property type="entry name" value="NUDIX_MTH2_Nudt15"/>
    <property type="match status" value="1"/>
</dbReference>
<comment type="subcellular location">
    <subcellularLocation>
        <location evidence="2">Cytoplasm</location>
    </subcellularLocation>
    <subcellularLocation>
        <location evidence="1">Nucleus</location>
    </subcellularLocation>
</comment>
<evidence type="ECO:0000313" key="17">
    <source>
        <dbReference type="EMBL" id="KAH9362746.1"/>
    </source>
</evidence>
<dbReference type="SMART" id="SM00692">
    <property type="entry name" value="DM3"/>
    <property type="match status" value="1"/>
</dbReference>
<comment type="pathway">
    <text evidence="3">tRNA modification; 5-methoxycarbonylmethyl-2-thiouridine-tRNA biosynthesis.</text>
</comment>
<evidence type="ECO:0000256" key="3">
    <source>
        <dbReference type="ARBA" id="ARBA00005043"/>
    </source>
</evidence>
<dbReference type="Pfam" id="PF00293">
    <property type="entry name" value="NUDIX"/>
    <property type="match status" value="1"/>
</dbReference>
<dbReference type="OrthoDB" id="289162at2759"/>
<protein>
    <recommendedName>
        <fullName evidence="5">Elongator complex protein 4</fullName>
    </recommendedName>
</protein>
<evidence type="ECO:0000256" key="2">
    <source>
        <dbReference type="ARBA" id="ARBA00004496"/>
    </source>
</evidence>
<comment type="similarity">
    <text evidence="4">Belongs to the ELP4 family.</text>
</comment>
<evidence type="ECO:0000256" key="14">
    <source>
        <dbReference type="SAM" id="MobiDB-lite"/>
    </source>
</evidence>
<evidence type="ECO:0000259" key="16">
    <source>
        <dbReference type="PROSITE" id="PS51462"/>
    </source>
</evidence>
<dbReference type="InterPro" id="IPR000086">
    <property type="entry name" value="NUDIX_hydrolase_dom"/>
</dbReference>
<keyword evidence="9 13" id="KW-0863">Zinc-finger</keyword>
<dbReference type="InterPro" id="IPR006612">
    <property type="entry name" value="THAP_Znf"/>
</dbReference>
<evidence type="ECO:0000256" key="5">
    <source>
        <dbReference type="ARBA" id="ARBA00020265"/>
    </source>
</evidence>
<dbReference type="PROSITE" id="PS50950">
    <property type="entry name" value="ZF_THAP"/>
    <property type="match status" value="1"/>
</dbReference>
<evidence type="ECO:0000256" key="10">
    <source>
        <dbReference type="ARBA" id="ARBA00022833"/>
    </source>
</evidence>
<dbReference type="GO" id="GO:0008270">
    <property type="term" value="F:zinc ion binding"/>
    <property type="evidence" value="ECO:0007669"/>
    <property type="project" value="UniProtKB-KW"/>
</dbReference>
<dbReference type="VEuPathDB" id="VectorBase:HLOH_065199"/>
<dbReference type="Gene3D" id="3.90.79.10">
    <property type="entry name" value="Nucleoside Triphosphate Pyrophosphohydrolase"/>
    <property type="match status" value="1"/>
</dbReference>
<feature type="domain" description="Nudix hydrolase" evidence="16">
    <location>
        <begin position="310"/>
        <end position="453"/>
    </location>
</feature>
<evidence type="ECO:0000256" key="6">
    <source>
        <dbReference type="ARBA" id="ARBA00022490"/>
    </source>
</evidence>
<dbReference type="PANTHER" id="PTHR12896:SF1">
    <property type="entry name" value="ELONGATOR COMPLEX PROTEIN 4"/>
    <property type="match status" value="1"/>
</dbReference>
<dbReference type="AlphaFoldDB" id="A0A9J6FI58"/>
<keyword evidence="6" id="KW-0963">Cytoplasm</keyword>
<evidence type="ECO:0000256" key="4">
    <source>
        <dbReference type="ARBA" id="ARBA00007573"/>
    </source>
</evidence>
<evidence type="ECO:0000256" key="8">
    <source>
        <dbReference type="ARBA" id="ARBA00022723"/>
    </source>
</evidence>
<dbReference type="SUPFAM" id="SSF57716">
    <property type="entry name" value="Glucocorticoid receptor-like (DNA-binding domain)"/>
    <property type="match status" value="1"/>
</dbReference>
<reference evidence="17 18" key="1">
    <citation type="journal article" date="2020" name="Cell">
        <title>Large-Scale Comparative Analyses of Tick Genomes Elucidate Their Genetic Diversity and Vector Capacities.</title>
        <authorList>
            <consortium name="Tick Genome and Microbiome Consortium (TIGMIC)"/>
            <person name="Jia N."/>
            <person name="Wang J."/>
            <person name="Shi W."/>
            <person name="Du L."/>
            <person name="Sun Y."/>
            <person name="Zhan W."/>
            <person name="Jiang J.F."/>
            <person name="Wang Q."/>
            <person name="Zhang B."/>
            <person name="Ji P."/>
            <person name="Bell-Sakyi L."/>
            <person name="Cui X.M."/>
            <person name="Yuan T.T."/>
            <person name="Jiang B.G."/>
            <person name="Yang W.F."/>
            <person name="Lam T.T."/>
            <person name="Chang Q.C."/>
            <person name="Ding S.J."/>
            <person name="Wang X.J."/>
            <person name="Zhu J.G."/>
            <person name="Ruan X.D."/>
            <person name="Zhao L."/>
            <person name="Wei J.T."/>
            <person name="Ye R.Z."/>
            <person name="Que T.C."/>
            <person name="Du C.H."/>
            <person name="Zhou Y.H."/>
            <person name="Cheng J.X."/>
            <person name="Dai P.F."/>
            <person name="Guo W.B."/>
            <person name="Han X.H."/>
            <person name="Huang E.J."/>
            <person name="Li L.F."/>
            <person name="Wei W."/>
            <person name="Gao Y.C."/>
            <person name="Liu J.Z."/>
            <person name="Shao H.Z."/>
            <person name="Wang X."/>
            <person name="Wang C.C."/>
            <person name="Yang T.C."/>
            <person name="Huo Q.B."/>
            <person name="Li W."/>
            <person name="Chen H.Y."/>
            <person name="Chen S.E."/>
            <person name="Zhou L.G."/>
            <person name="Ni X.B."/>
            <person name="Tian J.H."/>
            <person name="Sheng Y."/>
            <person name="Liu T."/>
            <person name="Pan Y.S."/>
            <person name="Xia L.Y."/>
            <person name="Li J."/>
            <person name="Zhao F."/>
            <person name="Cao W.C."/>
        </authorList>
    </citation>
    <scope>NUCLEOTIDE SEQUENCE [LARGE SCALE GENOMIC DNA]</scope>
    <source>
        <strain evidence="17">HaeL-2018</strain>
    </source>
</reference>
<dbReference type="GO" id="GO:0003677">
    <property type="term" value="F:DNA binding"/>
    <property type="evidence" value="ECO:0007669"/>
    <property type="project" value="UniProtKB-UniRule"/>
</dbReference>
<feature type="region of interest" description="Disordered" evidence="14">
    <location>
        <begin position="183"/>
        <end position="214"/>
    </location>
</feature>
<name>A0A9J6FI58_HAELO</name>
<dbReference type="Gene3D" id="3.40.50.300">
    <property type="entry name" value="P-loop containing nucleotide triphosphate hydrolases"/>
    <property type="match status" value="1"/>
</dbReference>
<evidence type="ECO:0000256" key="13">
    <source>
        <dbReference type="PROSITE-ProRule" id="PRU00309"/>
    </source>
</evidence>
<keyword evidence="7" id="KW-0819">tRNA processing</keyword>
<dbReference type="InterPro" id="IPR015797">
    <property type="entry name" value="NUDIX_hydrolase-like_dom_sf"/>
</dbReference>
<dbReference type="Pfam" id="PF05485">
    <property type="entry name" value="THAP"/>
    <property type="match status" value="1"/>
</dbReference>
<keyword evidence="18" id="KW-1185">Reference proteome</keyword>
<keyword evidence="11 13" id="KW-0238">DNA-binding</keyword>
<evidence type="ECO:0000256" key="12">
    <source>
        <dbReference type="ARBA" id="ARBA00023242"/>
    </source>
</evidence>
<dbReference type="InterPro" id="IPR008728">
    <property type="entry name" value="Elongator_complex_protein_4"/>
</dbReference>
<dbReference type="GO" id="GO:0005737">
    <property type="term" value="C:cytoplasm"/>
    <property type="evidence" value="ECO:0007669"/>
    <property type="project" value="UniProtKB-SubCell"/>
</dbReference>
<accession>A0A9J6FI58</accession>
<dbReference type="PANTHER" id="PTHR12896">
    <property type="entry name" value="PAX6 NEIGHBOR PROTEIN PAXNEB"/>
    <property type="match status" value="1"/>
</dbReference>
<dbReference type="CDD" id="cd19494">
    <property type="entry name" value="Elp4"/>
    <property type="match status" value="1"/>
</dbReference>
<dbReference type="PROSITE" id="PS51462">
    <property type="entry name" value="NUDIX"/>
    <property type="match status" value="1"/>
</dbReference>
<evidence type="ECO:0000313" key="18">
    <source>
        <dbReference type="Proteomes" id="UP000821853"/>
    </source>
</evidence>
<dbReference type="GO" id="GO:0002098">
    <property type="term" value="P:tRNA wobble uridine modification"/>
    <property type="evidence" value="ECO:0007669"/>
    <property type="project" value="InterPro"/>
</dbReference>
<dbReference type="GO" id="GO:0033588">
    <property type="term" value="C:elongator holoenzyme complex"/>
    <property type="evidence" value="ECO:0007669"/>
    <property type="project" value="InterPro"/>
</dbReference>
<organism evidence="17 18">
    <name type="scientific">Haemaphysalis longicornis</name>
    <name type="common">Bush tick</name>
    <dbReference type="NCBI Taxonomy" id="44386"/>
    <lineage>
        <taxon>Eukaryota</taxon>
        <taxon>Metazoa</taxon>
        <taxon>Ecdysozoa</taxon>
        <taxon>Arthropoda</taxon>
        <taxon>Chelicerata</taxon>
        <taxon>Arachnida</taxon>
        <taxon>Acari</taxon>
        <taxon>Parasitiformes</taxon>
        <taxon>Ixodida</taxon>
        <taxon>Ixodoidea</taxon>
        <taxon>Ixodidae</taxon>
        <taxon>Haemaphysalinae</taxon>
        <taxon>Haemaphysalis</taxon>
    </lineage>
</organism>
<evidence type="ECO:0000259" key="15">
    <source>
        <dbReference type="PROSITE" id="PS50950"/>
    </source>
</evidence>
<dbReference type="EMBL" id="JABSTR010000001">
    <property type="protein sequence ID" value="KAH9362746.1"/>
    <property type="molecule type" value="Genomic_DNA"/>
</dbReference>
<sequence>MARNDDECEPLLATADRPIYCASNTCRNFSSGNSIGDSSAQSVRFYRFPRDAARCEQWVGNCGNRALLASQFESGAGSSRLTPDAVPTLFTPVNVHHMMADHDYLSTVLHCEQPSPKAKPPTVVRVAKPQGVSLLKHSAPHSQDTPGLSAAASENCTVRADLSEEQPRPEALVQEGGTVAATPTNVAVPVPPRKTATVSPQRKPTAQTRRIAPGSKDTPLQKYMLLCAELKGQLKSIQKFKGPLEHLFSGLQELLVREAELLNMEDGALLLGSLVQFLRERYCIEPKSAAEKTLCTLWQQHRRLLPHVPKRRPFAQVAVFVTDKSKPGHVVLGRRKEFLGGGLYQVPCGEIEFGETWEEAAKREVLESVAMDICDLKVCSVVDTVEQTIGYHAVTVFVRSAVDPSRQTEPRAMQPDRSDSWHWREWHELPSPKTVLSCGVSAFDHILGGGLPLGGILLVEEDAFGTYCKQLLKYYVAEGIEQNHHVYFASSDIEPSKFLRELPKAVYSCAADKASTTTASSTSDGDLKIAFRYERMAKQDSLLDYEELDHVFDLSERIESTKLAEACTTTFDPCENVGKLANRAAGFVLEPNYASVLADVNVLVEKGNEDRSPSSRATRIALHGLCSPAWGTEQSLPSFLHTLKSLIRGEPVSVFVSIPSVAARAHPSVLRRCRALADIVVKIQAFDDHERGANPLYKNYHGILQIVKLCRLASFSVRVPDSDFLFHQRPKKFLIERLHLPPEQESEDKADSKLPGLACASNQKFSF</sequence>
<proteinExistence type="inferred from homology"/>
<dbReference type="Proteomes" id="UP000821853">
    <property type="component" value="Chromosome 1"/>
</dbReference>
<dbReference type="SMART" id="SM00980">
    <property type="entry name" value="THAP"/>
    <property type="match status" value="1"/>
</dbReference>
<dbReference type="Pfam" id="PF05625">
    <property type="entry name" value="PAXNEB"/>
    <property type="match status" value="1"/>
</dbReference>
<feature type="compositionally biased region" description="Polar residues" evidence="14">
    <location>
        <begin position="196"/>
        <end position="208"/>
    </location>
</feature>
<evidence type="ECO:0000256" key="7">
    <source>
        <dbReference type="ARBA" id="ARBA00022694"/>
    </source>
</evidence>
<evidence type="ECO:0000256" key="9">
    <source>
        <dbReference type="ARBA" id="ARBA00022771"/>
    </source>
</evidence>
<evidence type="ECO:0000256" key="1">
    <source>
        <dbReference type="ARBA" id="ARBA00004123"/>
    </source>
</evidence>
<keyword evidence="10" id="KW-0862">Zinc</keyword>
<gene>
    <name evidence="17" type="ORF">HPB48_001157</name>
</gene>
<dbReference type="SUPFAM" id="SSF55811">
    <property type="entry name" value="Nudix"/>
    <property type="match status" value="1"/>
</dbReference>